<reference evidence="1" key="2">
    <citation type="submission" date="2020-09" db="EMBL/GenBank/DDBJ databases">
        <authorList>
            <person name="Sun Q."/>
            <person name="Zhou Y."/>
        </authorList>
    </citation>
    <scope>NUCLEOTIDE SEQUENCE</scope>
    <source>
        <strain evidence="1">CGMCC 1.12506</strain>
    </source>
</reference>
<dbReference type="Proteomes" id="UP000625735">
    <property type="component" value="Unassembled WGS sequence"/>
</dbReference>
<dbReference type="EMBL" id="BMFG01000006">
    <property type="protein sequence ID" value="GGD27176.1"/>
    <property type="molecule type" value="Genomic_DNA"/>
</dbReference>
<name>A0A916Y1X2_9FLAO</name>
<evidence type="ECO:0000313" key="2">
    <source>
        <dbReference type="Proteomes" id="UP000625735"/>
    </source>
</evidence>
<reference evidence="1" key="1">
    <citation type="journal article" date="2014" name="Int. J. Syst. Evol. Microbiol.">
        <title>Complete genome sequence of Corynebacterium casei LMG S-19264T (=DSM 44701T), isolated from a smear-ripened cheese.</title>
        <authorList>
            <consortium name="US DOE Joint Genome Institute (JGI-PGF)"/>
            <person name="Walter F."/>
            <person name="Albersmeier A."/>
            <person name="Kalinowski J."/>
            <person name="Ruckert C."/>
        </authorList>
    </citation>
    <scope>NUCLEOTIDE SEQUENCE</scope>
    <source>
        <strain evidence="1">CGMCC 1.12506</strain>
    </source>
</reference>
<sequence>MAKQKGLFKVEGTLDDVTFYKKGESYFIRNKGGVSRQRVLNDPSFARTRENGSEFANVAASGKMLRNANSVLIKKAKDGSLTRRLMHVLAKVKNADTVSVRGQRNVNDGLSTTDGKAFLKNFDFNSFTPLKAIMQAPYELDTVTGTVTITDLVPMDMLTFPNYASRVTFKVGFMNLDLLNGDYTITYSPEVTLPIDMTSSSPVVTPTGVPTGSGYSFYFLLVEFSQEINGVFYALNDETYNSLTLLEVV</sequence>
<accession>A0A916Y1X2</accession>
<protein>
    <submittedName>
        <fullName evidence="1">Uncharacterized protein</fullName>
    </submittedName>
</protein>
<dbReference type="RefSeq" id="WP_188362118.1">
    <property type="nucleotide sequence ID" value="NZ_BMFG01000006.1"/>
</dbReference>
<gene>
    <name evidence="1" type="ORF">GCM10011343_16770</name>
</gene>
<comment type="caution">
    <text evidence="1">The sequence shown here is derived from an EMBL/GenBank/DDBJ whole genome shotgun (WGS) entry which is preliminary data.</text>
</comment>
<evidence type="ECO:0000313" key="1">
    <source>
        <dbReference type="EMBL" id="GGD27176.1"/>
    </source>
</evidence>
<dbReference type="AlphaFoldDB" id="A0A916Y1X2"/>
<organism evidence="1 2">
    <name type="scientific">Flavobacterium orientale</name>
    <dbReference type="NCBI Taxonomy" id="1756020"/>
    <lineage>
        <taxon>Bacteria</taxon>
        <taxon>Pseudomonadati</taxon>
        <taxon>Bacteroidota</taxon>
        <taxon>Flavobacteriia</taxon>
        <taxon>Flavobacteriales</taxon>
        <taxon>Flavobacteriaceae</taxon>
        <taxon>Flavobacterium</taxon>
    </lineage>
</organism>
<proteinExistence type="predicted"/>
<keyword evidence="2" id="KW-1185">Reference proteome</keyword>